<evidence type="ECO:0000313" key="4">
    <source>
        <dbReference type="EMBL" id="SDW67679.1"/>
    </source>
</evidence>
<dbReference type="PROSITE" id="PS50043">
    <property type="entry name" value="HTH_LUXR_2"/>
    <property type="match status" value="1"/>
</dbReference>
<organism evidence="4 5">
    <name type="scientific">Amycolatopsis xylanica</name>
    <dbReference type="NCBI Taxonomy" id="589385"/>
    <lineage>
        <taxon>Bacteria</taxon>
        <taxon>Bacillati</taxon>
        <taxon>Actinomycetota</taxon>
        <taxon>Actinomycetes</taxon>
        <taxon>Pseudonocardiales</taxon>
        <taxon>Pseudonocardiaceae</taxon>
        <taxon>Amycolatopsis</taxon>
    </lineage>
</organism>
<dbReference type="PANTHER" id="PTHR16305">
    <property type="entry name" value="TESTICULAR SOLUBLE ADENYLYL CYCLASE"/>
    <property type="match status" value="1"/>
</dbReference>
<dbReference type="Pfam" id="PF13191">
    <property type="entry name" value="AAA_16"/>
    <property type="match status" value="1"/>
</dbReference>
<dbReference type="RefSeq" id="WP_091287515.1">
    <property type="nucleotide sequence ID" value="NZ_FNON01000001.1"/>
</dbReference>
<keyword evidence="2" id="KW-0067">ATP-binding</keyword>
<keyword evidence="5" id="KW-1185">Reference proteome</keyword>
<dbReference type="GO" id="GO:0003677">
    <property type="term" value="F:DNA binding"/>
    <property type="evidence" value="ECO:0007669"/>
    <property type="project" value="InterPro"/>
</dbReference>
<proteinExistence type="predicted"/>
<dbReference type="OrthoDB" id="3656034at2"/>
<dbReference type="GO" id="GO:0006355">
    <property type="term" value="P:regulation of DNA-templated transcription"/>
    <property type="evidence" value="ECO:0007669"/>
    <property type="project" value="InterPro"/>
</dbReference>
<dbReference type="InterPro" id="IPR041664">
    <property type="entry name" value="AAA_16"/>
</dbReference>
<dbReference type="SUPFAM" id="SSF52540">
    <property type="entry name" value="P-loop containing nucleoside triphosphate hydrolases"/>
    <property type="match status" value="1"/>
</dbReference>
<protein>
    <submittedName>
        <fullName evidence="4">Regulatory protein, luxR family</fullName>
    </submittedName>
</protein>
<dbReference type="InterPro" id="IPR016032">
    <property type="entry name" value="Sig_transdc_resp-reg_C-effctor"/>
</dbReference>
<keyword evidence="1" id="KW-0547">Nucleotide-binding</keyword>
<reference evidence="4 5" key="1">
    <citation type="submission" date="2016-10" db="EMBL/GenBank/DDBJ databases">
        <authorList>
            <person name="de Groot N.N."/>
        </authorList>
    </citation>
    <scope>NUCLEOTIDE SEQUENCE [LARGE SCALE GENOMIC DNA]</scope>
    <source>
        <strain evidence="4 5">CPCC 202699</strain>
    </source>
</reference>
<dbReference type="GO" id="GO:0005524">
    <property type="term" value="F:ATP binding"/>
    <property type="evidence" value="ECO:0007669"/>
    <property type="project" value="UniProtKB-KW"/>
</dbReference>
<dbReference type="PROSITE" id="PS00622">
    <property type="entry name" value="HTH_LUXR_1"/>
    <property type="match status" value="1"/>
</dbReference>
<dbReference type="InterPro" id="IPR036388">
    <property type="entry name" value="WH-like_DNA-bd_sf"/>
</dbReference>
<name>A0A1H2VIF4_9PSEU</name>
<evidence type="ECO:0000256" key="2">
    <source>
        <dbReference type="ARBA" id="ARBA00022840"/>
    </source>
</evidence>
<dbReference type="Proteomes" id="UP000199515">
    <property type="component" value="Unassembled WGS sequence"/>
</dbReference>
<sequence>MRLLGRQDDVRRLDQLVGDARKGDGGALVVRGEPGIGKSALLGHVREATGFRVIEASGAEFETELPFASLHQLCVPLLGHLGELSDSHGDALEVAFGLKTGTPDFFRIGLATLELLACAAKRSPVLCLIDDAHWLDDASAKALTFLARRLASEPVAMIFATRATTGLAELPDLTLEGLRDTDAKALLAAESGDPVDDQVRDRILAEARGNPLALLELPRAGGFAMPDTSSVPNRIERSFQARLAELPDDARLLLTLASADPTGDPRLLWPAAQRLGIEVTAASSSAETSELIEFSTRVRFCHPLARSAVYRAAEPGLRRRVHLALAEVTDPGADPDRRVWHRAQGTAGPDDDIAAELENSASRARARGGVAAAAAFLERAAALSLDPAKRTERTLAAAQAKLDAGAIDAAAELLTTAEAGALDERTHATVDLLRGRLSFIRHAHGDGAASMLSAARRLAPLDAERSRDHFLDALEMGLLVGRAAGVMDTVVTQARSAPPAPEPPDFLDALILLTTDGYEPAVPLLRTVLLDAGKWTRRPALATTIAADLWDAEAHTKISEWLVAAGRDGGSPHVLRLGLAQVACGAVQAGDFGKAMSAIAEEEAIADALGVPALLYPQAHLVGMRGRRQDLLDLTERASALASTMDLGMMYANVHWATAVVGNGLADYRAALTAAEQATASGDLFLSGIALPELAEAAVRCGEPGTAAQALAALTDRTTPAGTHWALGVTAYTRALVTGDEADYREAIDRLTASPARVSLARAHLLFGEWLRRAGRRRDAREHLRTAHEQLSGMGMEAFAQRAAEELRATGEVARARSTGTLDQLTMQEVHIARLVATGATSKEVAARLFLSPRTVDAHLRNIFRKLGITSRRQLRDLPGLG</sequence>
<dbReference type="CDD" id="cd06170">
    <property type="entry name" value="LuxR_C_like"/>
    <property type="match status" value="1"/>
</dbReference>
<accession>A0A1H2VIF4</accession>
<dbReference type="AlphaFoldDB" id="A0A1H2VIF4"/>
<evidence type="ECO:0000259" key="3">
    <source>
        <dbReference type="PROSITE" id="PS50043"/>
    </source>
</evidence>
<dbReference type="PANTHER" id="PTHR16305:SF35">
    <property type="entry name" value="TRANSCRIPTIONAL ACTIVATOR DOMAIN"/>
    <property type="match status" value="1"/>
</dbReference>
<dbReference type="GO" id="GO:0005737">
    <property type="term" value="C:cytoplasm"/>
    <property type="evidence" value="ECO:0007669"/>
    <property type="project" value="TreeGrafter"/>
</dbReference>
<gene>
    <name evidence="4" type="ORF">SAMN05421504_1011225</name>
</gene>
<dbReference type="InterPro" id="IPR000792">
    <property type="entry name" value="Tscrpt_reg_LuxR_C"/>
</dbReference>
<dbReference type="Gene3D" id="1.10.10.10">
    <property type="entry name" value="Winged helix-like DNA-binding domain superfamily/Winged helix DNA-binding domain"/>
    <property type="match status" value="1"/>
</dbReference>
<feature type="domain" description="HTH luxR-type" evidence="3">
    <location>
        <begin position="818"/>
        <end position="882"/>
    </location>
</feature>
<dbReference type="STRING" id="589385.SAMN05421504_1011225"/>
<dbReference type="EMBL" id="FNON01000001">
    <property type="protein sequence ID" value="SDW67679.1"/>
    <property type="molecule type" value="Genomic_DNA"/>
</dbReference>
<dbReference type="Pfam" id="PF00196">
    <property type="entry name" value="GerE"/>
    <property type="match status" value="1"/>
</dbReference>
<dbReference type="PRINTS" id="PR00038">
    <property type="entry name" value="HTHLUXR"/>
</dbReference>
<dbReference type="SUPFAM" id="SSF46894">
    <property type="entry name" value="C-terminal effector domain of the bipartite response regulators"/>
    <property type="match status" value="1"/>
</dbReference>
<dbReference type="GO" id="GO:0004016">
    <property type="term" value="F:adenylate cyclase activity"/>
    <property type="evidence" value="ECO:0007669"/>
    <property type="project" value="TreeGrafter"/>
</dbReference>
<dbReference type="InterPro" id="IPR027417">
    <property type="entry name" value="P-loop_NTPase"/>
</dbReference>
<evidence type="ECO:0000313" key="5">
    <source>
        <dbReference type="Proteomes" id="UP000199515"/>
    </source>
</evidence>
<evidence type="ECO:0000256" key="1">
    <source>
        <dbReference type="ARBA" id="ARBA00022741"/>
    </source>
</evidence>
<dbReference type="SMART" id="SM00421">
    <property type="entry name" value="HTH_LUXR"/>
    <property type="match status" value="1"/>
</dbReference>